<accession>A0ABQ5X2T9</accession>
<dbReference type="EMBL" id="BSNW01000043">
    <property type="protein sequence ID" value="GLQ69587.1"/>
    <property type="molecule type" value="Genomic_DNA"/>
</dbReference>
<comment type="caution">
    <text evidence="3">The sequence shown here is derived from an EMBL/GenBank/DDBJ whole genome shotgun (WGS) entry which is preliminary data.</text>
</comment>
<dbReference type="InterPro" id="IPR002104">
    <property type="entry name" value="Integrase_catalytic"/>
</dbReference>
<reference evidence="4" key="1">
    <citation type="journal article" date="2019" name="Int. J. Syst. Evol. Microbiol.">
        <title>The Global Catalogue of Microorganisms (GCM) 10K type strain sequencing project: providing services to taxonomists for standard genome sequencing and annotation.</title>
        <authorList>
            <consortium name="The Broad Institute Genomics Platform"/>
            <consortium name="The Broad Institute Genome Sequencing Center for Infectious Disease"/>
            <person name="Wu L."/>
            <person name="Ma J."/>
        </authorList>
    </citation>
    <scope>NUCLEOTIDE SEQUENCE [LARGE SCALE GENOMIC DNA]</scope>
    <source>
        <strain evidence="4">NBRC 3250</strain>
    </source>
</reference>
<dbReference type="InterPro" id="IPR013762">
    <property type="entry name" value="Integrase-like_cat_sf"/>
</dbReference>
<keyword evidence="1" id="KW-0233">DNA recombination</keyword>
<keyword evidence="4" id="KW-1185">Reference proteome</keyword>
<dbReference type="PROSITE" id="PS51898">
    <property type="entry name" value="TYR_RECOMBINASE"/>
    <property type="match status" value="1"/>
</dbReference>
<dbReference type="InterPro" id="IPR011010">
    <property type="entry name" value="DNA_brk_join_enz"/>
</dbReference>
<proteinExistence type="predicted"/>
<name>A0ABQ5X2T9_9PROT</name>
<organism evidence="3 4">
    <name type="scientific">Gluconobacter albidus</name>
    <dbReference type="NCBI Taxonomy" id="318683"/>
    <lineage>
        <taxon>Bacteria</taxon>
        <taxon>Pseudomonadati</taxon>
        <taxon>Pseudomonadota</taxon>
        <taxon>Alphaproteobacteria</taxon>
        <taxon>Acetobacterales</taxon>
        <taxon>Acetobacteraceae</taxon>
        <taxon>Gluconobacter</taxon>
    </lineage>
</organism>
<evidence type="ECO:0000259" key="2">
    <source>
        <dbReference type="PROSITE" id="PS51898"/>
    </source>
</evidence>
<evidence type="ECO:0000313" key="4">
    <source>
        <dbReference type="Proteomes" id="UP001156672"/>
    </source>
</evidence>
<dbReference type="Proteomes" id="UP001156672">
    <property type="component" value="Unassembled WGS sequence"/>
</dbReference>
<evidence type="ECO:0000313" key="3">
    <source>
        <dbReference type="EMBL" id="GLQ69587.1"/>
    </source>
</evidence>
<feature type="domain" description="Tyr recombinase" evidence="2">
    <location>
        <begin position="174"/>
        <end position="284"/>
    </location>
</feature>
<dbReference type="SUPFAM" id="SSF56349">
    <property type="entry name" value="DNA breaking-rejoining enzymes"/>
    <property type="match status" value="1"/>
</dbReference>
<dbReference type="RefSeq" id="WP_156476372.1">
    <property type="nucleotide sequence ID" value="NZ_BSNW01000043.1"/>
</dbReference>
<gene>
    <name evidence="3" type="ORF">GCM10007866_20400</name>
</gene>
<protein>
    <recommendedName>
        <fullName evidence="2">Tyr recombinase domain-containing protein</fullName>
    </recommendedName>
</protein>
<dbReference type="Gene3D" id="1.10.443.10">
    <property type="entry name" value="Intergrase catalytic core"/>
    <property type="match status" value="1"/>
</dbReference>
<sequence length="284" mass="34156">MPKSPYTLYKQDRSPNWSVRFTVDEKVIRKSLKTEDETEARTKAQKIYYDIILKKEAGININFSTFDSFIDHYIKHKDSKKKDCNFNLIFSVVIKKFFQNKKPNEISQEYINRYPDFRRTFGRTYTGRKYKLRKEIADGTIKLEINWINSFLGYCERQRFVTDIPRIKTNIQITRRSAFNDTEIKVVRNQLEEDIEYARRGFGKQLIKYYFEFLLYTGCRPCEWFNLKWQNINTTDDLITIFVHGKNKQRELVALPEIRLILSNLYKMQTKRLGRVDKRSIHSS</sequence>
<evidence type="ECO:0000256" key="1">
    <source>
        <dbReference type="ARBA" id="ARBA00023172"/>
    </source>
</evidence>